<dbReference type="RefSeq" id="WP_043844777.1">
    <property type="nucleotide sequence ID" value="NZ_AQQW01000007.1"/>
</dbReference>
<comment type="caution">
    <text evidence="2">The sequence shown here is derived from an EMBL/GenBank/DDBJ whole genome shotgun (WGS) entry which is preliminary data.</text>
</comment>
<keyword evidence="1" id="KW-0732">Signal</keyword>
<evidence type="ECO:0000313" key="2">
    <source>
        <dbReference type="EMBL" id="ETW12272.1"/>
    </source>
</evidence>
<name>W4HHP7_9RHOB</name>
<feature type="signal peptide" evidence="1">
    <location>
        <begin position="1"/>
        <end position="28"/>
    </location>
</feature>
<dbReference type="Proteomes" id="UP000019063">
    <property type="component" value="Unassembled WGS sequence"/>
</dbReference>
<protein>
    <submittedName>
        <fullName evidence="2">Uncharacterized protein</fullName>
    </submittedName>
</protein>
<keyword evidence="3" id="KW-1185">Reference proteome</keyword>
<evidence type="ECO:0000313" key="3">
    <source>
        <dbReference type="Proteomes" id="UP000019063"/>
    </source>
</evidence>
<accession>W4HHP7</accession>
<dbReference type="STRING" id="1379903.ATO8_12006"/>
<reference evidence="2 3" key="1">
    <citation type="journal article" date="2014" name="Antonie Van Leeuwenhoek">
        <title>Roseivivax atlanticus sp. nov., isolated from surface seawater of the Atlantic Ocean.</title>
        <authorList>
            <person name="Li G."/>
            <person name="Lai Q."/>
            <person name="Liu X."/>
            <person name="Sun F."/>
            <person name="Shao Z."/>
        </authorList>
    </citation>
    <scope>NUCLEOTIDE SEQUENCE [LARGE SCALE GENOMIC DNA]</scope>
    <source>
        <strain evidence="2 3">22II-s10s</strain>
    </source>
</reference>
<organism evidence="2 3">
    <name type="scientific">Roseivivax marinus</name>
    <dbReference type="NCBI Taxonomy" id="1379903"/>
    <lineage>
        <taxon>Bacteria</taxon>
        <taxon>Pseudomonadati</taxon>
        <taxon>Pseudomonadota</taxon>
        <taxon>Alphaproteobacteria</taxon>
        <taxon>Rhodobacterales</taxon>
        <taxon>Roseobacteraceae</taxon>
        <taxon>Roseivivax</taxon>
    </lineage>
</organism>
<sequence>MIRTARPFAFGAGILALAATLSAAPAHADGSFLQVDLSPTAADAVGTVARGRLNYGLSFNDYDGGSQAGASLTYAFPLGDIATLKLGPALAVTRDDDDGYEGLRGGGKIVLDRYTPTSFGAVYLLGEAGTIDNSWFALVQTSFGNSGVSAELSRGGSDTYDEATFAVNKRVGDGDVSLRAGWRFIAEEAFVGLSINTF</sequence>
<dbReference type="EMBL" id="AQQW01000007">
    <property type="protein sequence ID" value="ETW12272.1"/>
    <property type="molecule type" value="Genomic_DNA"/>
</dbReference>
<evidence type="ECO:0000256" key="1">
    <source>
        <dbReference type="SAM" id="SignalP"/>
    </source>
</evidence>
<dbReference type="AlphaFoldDB" id="W4HHP7"/>
<feature type="chain" id="PRO_5004841881" evidence="1">
    <location>
        <begin position="29"/>
        <end position="198"/>
    </location>
</feature>
<dbReference type="eggNOG" id="ENOG5032U7M">
    <property type="taxonomic scope" value="Bacteria"/>
</dbReference>
<gene>
    <name evidence="2" type="ORF">ATO8_12006</name>
</gene>
<proteinExistence type="predicted"/>